<name>A0A2Z7D4G2_9LAMI</name>
<feature type="compositionally biased region" description="Pro residues" evidence="1">
    <location>
        <begin position="106"/>
        <end position="116"/>
    </location>
</feature>
<dbReference type="Proteomes" id="UP000250235">
    <property type="component" value="Unassembled WGS sequence"/>
</dbReference>
<protein>
    <submittedName>
        <fullName evidence="2">Uncharacterized protein</fullName>
    </submittedName>
</protein>
<dbReference type="AlphaFoldDB" id="A0A2Z7D4G2"/>
<evidence type="ECO:0000313" key="3">
    <source>
        <dbReference type="Proteomes" id="UP000250235"/>
    </source>
</evidence>
<evidence type="ECO:0000313" key="2">
    <source>
        <dbReference type="EMBL" id="KZV54030.1"/>
    </source>
</evidence>
<proteinExistence type="predicted"/>
<dbReference type="EMBL" id="KQ989658">
    <property type="protein sequence ID" value="KZV54030.1"/>
    <property type="molecule type" value="Genomic_DNA"/>
</dbReference>
<feature type="region of interest" description="Disordered" evidence="1">
    <location>
        <begin position="101"/>
        <end position="123"/>
    </location>
</feature>
<organism evidence="2 3">
    <name type="scientific">Dorcoceras hygrometricum</name>
    <dbReference type="NCBI Taxonomy" id="472368"/>
    <lineage>
        <taxon>Eukaryota</taxon>
        <taxon>Viridiplantae</taxon>
        <taxon>Streptophyta</taxon>
        <taxon>Embryophyta</taxon>
        <taxon>Tracheophyta</taxon>
        <taxon>Spermatophyta</taxon>
        <taxon>Magnoliopsida</taxon>
        <taxon>eudicotyledons</taxon>
        <taxon>Gunneridae</taxon>
        <taxon>Pentapetalae</taxon>
        <taxon>asterids</taxon>
        <taxon>lamiids</taxon>
        <taxon>Lamiales</taxon>
        <taxon>Gesneriaceae</taxon>
        <taxon>Didymocarpoideae</taxon>
        <taxon>Trichosporeae</taxon>
        <taxon>Loxocarpinae</taxon>
        <taxon>Dorcoceras</taxon>
    </lineage>
</organism>
<evidence type="ECO:0000256" key="1">
    <source>
        <dbReference type="SAM" id="MobiDB-lite"/>
    </source>
</evidence>
<feature type="region of interest" description="Disordered" evidence="1">
    <location>
        <begin position="1"/>
        <end position="70"/>
    </location>
</feature>
<accession>A0A2Z7D4G2</accession>
<keyword evidence="3" id="KW-1185">Reference proteome</keyword>
<reference evidence="2 3" key="1">
    <citation type="journal article" date="2015" name="Proc. Natl. Acad. Sci. U.S.A.">
        <title>The resurrection genome of Boea hygrometrica: A blueprint for survival of dehydration.</title>
        <authorList>
            <person name="Xiao L."/>
            <person name="Yang G."/>
            <person name="Zhang L."/>
            <person name="Yang X."/>
            <person name="Zhao S."/>
            <person name="Ji Z."/>
            <person name="Zhou Q."/>
            <person name="Hu M."/>
            <person name="Wang Y."/>
            <person name="Chen M."/>
            <person name="Xu Y."/>
            <person name="Jin H."/>
            <person name="Xiao X."/>
            <person name="Hu G."/>
            <person name="Bao F."/>
            <person name="Hu Y."/>
            <person name="Wan P."/>
            <person name="Li L."/>
            <person name="Deng X."/>
            <person name="Kuang T."/>
            <person name="Xiang C."/>
            <person name="Zhu J.K."/>
            <person name="Oliver M.J."/>
            <person name="He Y."/>
        </authorList>
    </citation>
    <scope>NUCLEOTIDE SEQUENCE [LARGE SCALE GENOMIC DNA]</scope>
    <source>
        <strain evidence="3">cv. XS01</strain>
    </source>
</reference>
<dbReference type="OrthoDB" id="1936908at2759"/>
<feature type="compositionally biased region" description="Basic and acidic residues" evidence="1">
    <location>
        <begin position="48"/>
        <end position="57"/>
    </location>
</feature>
<gene>
    <name evidence="2" type="ORF">F511_29648</name>
</gene>
<feature type="compositionally biased region" description="Low complexity" evidence="1">
    <location>
        <begin position="34"/>
        <end position="47"/>
    </location>
</feature>
<sequence length="330" mass="35167">MSGRGRGRRNTSLEEPSPDSNASIAQLLRLLVEQSGRGNGQSSSSRGPSHDDPQEKFRRQKPKDFSGTTDPLVAESWIKSMEIIFEYLQMPDLDRPSALSAAPPLLINPPPPPPPRAAGKSFPANLDEENPSTQISSVLLVQADEGIPSSIVDLIDGSTATYREEPAFLRAEHRRAYVRARDCALAAQSPAASGRGMPLLRADDCATGRRVFTLGCATCWPLSSKASRGPMAACRASIARMAAGSLRFYAAPLSQGGAIVALYVDHRMCHSLAHRVPCAARVAAGVRPSAARYVVVAAAGRSPLRRCSGDIVTAGLISYRVWFGPVPGSP</sequence>